<evidence type="ECO:0000313" key="4">
    <source>
        <dbReference type="EMBL" id="ATL47002.1"/>
    </source>
</evidence>
<dbReference type="PANTHER" id="PTHR30273">
    <property type="entry name" value="PERIPLASMIC SIGNAL SENSOR AND SIGMA FACTOR ACTIVATOR FECR-RELATED"/>
    <property type="match status" value="1"/>
</dbReference>
<evidence type="ECO:0000313" key="5">
    <source>
        <dbReference type="Proteomes" id="UP000220133"/>
    </source>
</evidence>
<dbReference type="Gene3D" id="2.60.120.1440">
    <property type="match status" value="1"/>
</dbReference>
<evidence type="ECO:0000259" key="3">
    <source>
        <dbReference type="Pfam" id="PF16344"/>
    </source>
</evidence>
<keyword evidence="1" id="KW-0472">Membrane</keyword>
<organism evidence="4 5">
    <name type="scientific">Chitinophaga caeni</name>
    <dbReference type="NCBI Taxonomy" id="2029983"/>
    <lineage>
        <taxon>Bacteria</taxon>
        <taxon>Pseudomonadati</taxon>
        <taxon>Bacteroidota</taxon>
        <taxon>Chitinophagia</taxon>
        <taxon>Chitinophagales</taxon>
        <taxon>Chitinophagaceae</taxon>
        <taxon>Chitinophaga</taxon>
    </lineage>
</organism>
<evidence type="ECO:0000259" key="2">
    <source>
        <dbReference type="Pfam" id="PF04773"/>
    </source>
</evidence>
<sequence length="384" mass="43016">MLSEKDKIYLRQVLERYETGRATPEEIHFVEVYMDYLDELHKDVDPLHNLGAEGKPGIEQEIKERLFESIHNTPVPVINIHRRPRFTWQAAAAIIFVILGAATTWILYNQYNKHPSIVAMEDVGPGAERAVLKLGNGRVIMLDTSRGNIVQSGGLTVANDSGILNYQGKAAVAEYHTLSVPRGGQYKLQLPDGTDVWLNAASSITYPTFFDGSERLVKVTGEVYFEVAQMAGKPFRVKSPNGSDIQVLGTRFNINSYADEPTLKATLLEGAIRFNTATEHQVMKPGQQAILNKSGSLEILSNVNTEAVTAWRKGYFYFDATDLQTVMRQIARWYDVTVTYEGEVPDMKFSGEISKSNNISLVLEMLKANNIRFEIKGRKIIVKP</sequence>
<dbReference type="EMBL" id="CP023777">
    <property type="protein sequence ID" value="ATL47002.1"/>
    <property type="molecule type" value="Genomic_DNA"/>
</dbReference>
<dbReference type="Gene3D" id="3.55.50.30">
    <property type="match status" value="1"/>
</dbReference>
<accession>A0A291QT04</accession>
<dbReference type="InterPro" id="IPR032508">
    <property type="entry name" value="FecR_C"/>
</dbReference>
<dbReference type="PANTHER" id="PTHR30273:SF2">
    <property type="entry name" value="PROTEIN FECR"/>
    <property type="match status" value="1"/>
</dbReference>
<feature type="domain" description="FecR protein" evidence="2">
    <location>
        <begin position="177"/>
        <end position="273"/>
    </location>
</feature>
<name>A0A291QT04_9BACT</name>
<feature type="domain" description="Protein FecR C-terminal" evidence="3">
    <location>
        <begin position="315"/>
        <end position="382"/>
    </location>
</feature>
<reference evidence="4 5" key="1">
    <citation type="submission" date="2017-10" db="EMBL/GenBank/DDBJ databases">
        <title>Paenichitinophaga pekingensis gen. nov., sp. nov., isolated from activated sludge.</title>
        <authorList>
            <person name="Jin D."/>
            <person name="Kong X."/>
            <person name="Deng Y."/>
            <person name="Bai Z."/>
        </authorList>
    </citation>
    <scope>NUCLEOTIDE SEQUENCE [LARGE SCALE GENOMIC DNA]</scope>
    <source>
        <strain evidence="4 5">13</strain>
    </source>
</reference>
<evidence type="ECO:0000256" key="1">
    <source>
        <dbReference type="SAM" id="Phobius"/>
    </source>
</evidence>
<protein>
    <submittedName>
        <fullName evidence="4">Iron dicitrate transport regulator FecR</fullName>
    </submittedName>
</protein>
<dbReference type="KEGG" id="cbae:COR50_07280"/>
<dbReference type="GO" id="GO:0016989">
    <property type="term" value="F:sigma factor antagonist activity"/>
    <property type="evidence" value="ECO:0007669"/>
    <property type="project" value="TreeGrafter"/>
</dbReference>
<dbReference type="Proteomes" id="UP000220133">
    <property type="component" value="Chromosome"/>
</dbReference>
<keyword evidence="5" id="KW-1185">Reference proteome</keyword>
<feature type="transmembrane region" description="Helical" evidence="1">
    <location>
        <begin position="86"/>
        <end position="108"/>
    </location>
</feature>
<proteinExistence type="predicted"/>
<dbReference type="OrthoDB" id="634407at2"/>
<dbReference type="InterPro" id="IPR012373">
    <property type="entry name" value="Ferrdict_sens_TM"/>
</dbReference>
<gene>
    <name evidence="4" type="ORF">COR50_07280</name>
</gene>
<dbReference type="Pfam" id="PF16344">
    <property type="entry name" value="FecR_C"/>
    <property type="match status" value="1"/>
</dbReference>
<dbReference type="Pfam" id="PF04773">
    <property type="entry name" value="FecR"/>
    <property type="match status" value="1"/>
</dbReference>
<dbReference type="PIRSF" id="PIRSF018266">
    <property type="entry name" value="FecR"/>
    <property type="match status" value="1"/>
</dbReference>
<dbReference type="RefSeq" id="WP_098193387.1">
    <property type="nucleotide sequence ID" value="NZ_CP023777.1"/>
</dbReference>
<keyword evidence="1" id="KW-0812">Transmembrane</keyword>
<keyword evidence="1" id="KW-1133">Transmembrane helix</keyword>
<dbReference type="AlphaFoldDB" id="A0A291QT04"/>
<dbReference type="InterPro" id="IPR006860">
    <property type="entry name" value="FecR"/>
</dbReference>